<sequence length="487" mass="52633">MPPVPQPKSEHYDVIVIGGGSGAMGMGRRAASYGAKVALIEMDGRLGGTCVNVGCVPKKLMWHAADTAEAIKSASEYGFGETVPKMESPKFDWNYFAEKRDAYVKRLNGIYDRNLENDKVEYISGYAKLIGNKKVEISLRGEDGEFNAGKHTISADHIAIAVGGRPTIPSEKDIPGASLGIDSDGFFALREQPKRVAVVGAGYIAVELAGVFNTLGSETHLLIRGEKFLRAFDPVLSDTLQEYMAQTGLNVHQKTNVKKVTGTKGGPLTLELDTGKMLEVDCLLWAIGRYANTEGLGLDAEGIKTAKDGSIVVDKYQNTNVPGIYAVGDVIGKALLTPVAIAAGRRLSNRLLGKPEMKDDHLEYENIPTAIFSHPPCGTVGLSEAQAVEKYGKDNVFVYQTRFTNMYFGMLEHKEPTVFKLVVTGKEEKIVGIHIVGVGSDEMIQPLGITVKMGATKKDFDDTVAVHPSSAEELVTIQPSARRNAQV</sequence>
<feature type="binding site" evidence="15">
    <location>
        <begin position="200"/>
        <end position="207"/>
    </location>
    <ligand>
        <name>NAD(+)</name>
        <dbReference type="ChEBI" id="CHEBI:57540"/>
    </ligand>
</feature>
<dbReference type="OMA" id="GTCINWG"/>
<comment type="similarity">
    <text evidence="2 17">Belongs to the class-I pyridine nucleotide-disulfide oxidoreductase family.</text>
</comment>
<dbReference type="RefSeq" id="XP_013243638.1">
    <property type="nucleotide sequence ID" value="XM_013388184.1"/>
</dbReference>
<feature type="domain" description="Pyridine nucleotide-disulphide oxidoreductase dimerisation" evidence="19">
    <location>
        <begin position="367"/>
        <end position="476"/>
    </location>
</feature>
<evidence type="ECO:0000256" key="5">
    <source>
        <dbReference type="ARBA" id="ARBA00017111"/>
    </source>
</evidence>
<organism evidence="21 22">
    <name type="scientific">Tilletiaria anomala (strain ATCC 24038 / CBS 436.72 / UBC 951)</name>
    <dbReference type="NCBI Taxonomy" id="1037660"/>
    <lineage>
        <taxon>Eukaryota</taxon>
        <taxon>Fungi</taxon>
        <taxon>Dikarya</taxon>
        <taxon>Basidiomycota</taxon>
        <taxon>Ustilaginomycotina</taxon>
        <taxon>Exobasidiomycetes</taxon>
        <taxon>Georgefischeriales</taxon>
        <taxon>Tilletiariaceae</taxon>
        <taxon>Tilletiaria</taxon>
    </lineage>
</organism>
<dbReference type="EMBL" id="JMSN01000033">
    <property type="protein sequence ID" value="KDN46772.1"/>
    <property type="molecule type" value="Genomic_DNA"/>
</dbReference>
<comment type="cofactor">
    <cofactor evidence="15">
        <name>FAD</name>
        <dbReference type="ChEBI" id="CHEBI:57692"/>
    </cofactor>
    <text evidence="15">Binds 1 FAD per subunit.</text>
</comment>
<dbReference type="Proteomes" id="UP000027361">
    <property type="component" value="Unassembled WGS sequence"/>
</dbReference>
<keyword evidence="15" id="KW-0547">Nucleotide-binding</keyword>
<evidence type="ECO:0000256" key="3">
    <source>
        <dbReference type="ARBA" id="ARBA00011738"/>
    </source>
</evidence>
<evidence type="ECO:0000256" key="1">
    <source>
        <dbReference type="ARBA" id="ARBA00004496"/>
    </source>
</evidence>
<keyword evidence="15" id="KW-0520">NAD</keyword>
<comment type="subunit">
    <text evidence="3">Homodimer.</text>
</comment>
<dbReference type="InterPro" id="IPR036188">
    <property type="entry name" value="FAD/NAD-bd_sf"/>
</dbReference>
<dbReference type="GO" id="GO:0005739">
    <property type="term" value="C:mitochondrion"/>
    <property type="evidence" value="ECO:0007669"/>
    <property type="project" value="TreeGrafter"/>
</dbReference>
<dbReference type="PRINTS" id="PR00411">
    <property type="entry name" value="PNDRDTASEI"/>
</dbReference>
<dbReference type="GO" id="GO:0045454">
    <property type="term" value="P:cell redox homeostasis"/>
    <property type="evidence" value="ECO:0007669"/>
    <property type="project" value="InterPro"/>
</dbReference>
<keyword evidence="8 15" id="KW-0274">FAD</keyword>
<comment type="catalytic activity">
    <reaction evidence="18">
        <text>2 glutathione + NADP(+) = glutathione disulfide + NADPH + H(+)</text>
        <dbReference type="Rhea" id="RHEA:11740"/>
        <dbReference type="ChEBI" id="CHEBI:15378"/>
        <dbReference type="ChEBI" id="CHEBI:57783"/>
        <dbReference type="ChEBI" id="CHEBI:57925"/>
        <dbReference type="ChEBI" id="CHEBI:58297"/>
        <dbReference type="ChEBI" id="CHEBI:58349"/>
        <dbReference type="EC" id="1.8.1.7"/>
    </reaction>
</comment>
<dbReference type="InterPro" id="IPR004099">
    <property type="entry name" value="Pyr_nucl-diS_OxRdtase_dimer"/>
</dbReference>
<dbReference type="PANTHER" id="PTHR42737">
    <property type="entry name" value="GLUTATHIONE REDUCTASE"/>
    <property type="match status" value="1"/>
</dbReference>
<evidence type="ECO:0000313" key="21">
    <source>
        <dbReference type="EMBL" id="KDN46772.1"/>
    </source>
</evidence>
<dbReference type="EC" id="1.8.1.7" evidence="4 18"/>
<dbReference type="InterPro" id="IPR006322">
    <property type="entry name" value="Glutathione_Rdtase_euk/bac"/>
</dbReference>
<evidence type="ECO:0000259" key="20">
    <source>
        <dbReference type="Pfam" id="PF07992"/>
    </source>
</evidence>
<evidence type="ECO:0000256" key="16">
    <source>
        <dbReference type="PIRSR" id="PIRSR000350-4"/>
    </source>
</evidence>
<dbReference type="GO" id="GO:0006749">
    <property type="term" value="P:glutathione metabolic process"/>
    <property type="evidence" value="ECO:0007669"/>
    <property type="project" value="InterPro"/>
</dbReference>
<dbReference type="InterPro" id="IPR023753">
    <property type="entry name" value="FAD/NAD-binding_dom"/>
</dbReference>
<comment type="caution">
    <text evidence="21">The sequence shown here is derived from an EMBL/GenBank/DDBJ whole genome shotgun (WGS) entry which is preliminary data.</text>
</comment>
<evidence type="ECO:0000256" key="6">
    <source>
        <dbReference type="ARBA" id="ARBA00022490"/>
    </source>
</evidence>
<dbReference type="STRING" id="1037660.A0A066VYG6"/>
<dbReference type="SUPFAM" id="SSF55424">
    <property type="entry name" value="FAD/NAD-linked reductases, dimerisation (C-terminal) domain"/>
    <property type="match status" value="1"/>
</dbReference>
<dbReference type="FunFam" id="3.50.50.60:FF:000109">
    <property type="entry name" value="Glutathione reductase"/>
    <property type="match status" value="1"/>
</dbReference>
<dbReference type="GO" id="GO:0004362">
    <property type="term" value="F:glutathione-disulfide reductase (NADPH) activity"/>
    <property type="evidence" value="ECO:0007669"/>
    <property type="project" value="UniProtKB-EC"/>
</dbReference>
<dbReference type="FunFam" id="3.30.390.30:FF:000003">
    <property type="entry name" value="Glutathione reductase"/>
    <property type="match status" value="1"/>
</dbReference>
<dbReference type="Pfam" id="PF07992">
    <property type="entry name" value="Pyr_redox_2"/>
    <property type="match status" value="1"/>
</dbReference>
<dbReference type="InterPro" id="IPR001100">
    <property type="entry name" value="Pyr_nuc-diS_OxRdtase"/>
</dbReference>
<feature type="binding site" evidence="15">
    <location>
        <position position="288"/>
    </location>
    <ligand>
        <name>NAD(+)</name>
        <dbReference type="ChEBI" id="CHEBI:57540"/>
    </ligand>
</feature>
<dbReference type="GO" id="GO:0050661">
    <property type="term" value="F:NADP binding"/>
    <property type="evidence" value="ECO:0007669"/>
    <property type="project" value="InterPro"/>
</dbReference>
<keyword evidence="11" id="KW-1015">Disulfide bond</keyword>
<dbReference type="GO" id="GO:0005829">
    <property type="term" value="C:cytosol"/>
    <property type="evidence" value="ECO:0007669"/>
    <property type="project" value="TreeGrafter"/>
</dbReference>
<feature type="disulfide bond" description="Redox-active" evidence="16">
    <location>
        <begin position="50"/>
        <end position="55"/>
    </location>
</feature>
<accession>A0A066VYG6</accession>
<dbReference type="InterPro" id="IPR046952">
    <property type="entry name" value="GSHR/TRXR-like"/>
</dbReference>
<evidence type="ECO:0000256" key="8">
    <source>
        <dbReference type="ARBA" id="ARBA00022827"/>
    </source>
</evidence>
<dbReference type="GO" id="GO:0034599">
    <property type="term" value="P:cellular response to oxidative stress"/>
    <property type="evidence" value="ECO:0007669"/>
    <property type="project" value="TreeGrafter"/>
</dbReference>
<dbReference type="Pfam" id="PF02852">
    <property type="entry name" value="Pyr_redox_dim"/>
    <property type="match status" value="1"/>
</dbReference>
<dbReference type="HOGENOM" id="CLU_016755_2_2_1"/>
<evidence type="ECO:0000256" key="18">
    <source>
        <dbReference type="RuleBase" id="RU365016"/>
    </source>
</evidence>
<dbReference type="AlphaFoldDB" id="A0A066VYG6"/>
<evidence type="ECO:0000313" key="22">
    <source>
        <dbReference type="Proteomes" id="UP000027361"/>
    </source>
</evidence>
<keyword evidence="12 17" id="KW-0676">Redox-active center</keyword>
<dbReference type="InParanoid" id="A0A066VYG6"/>
<comment type="function">
    <text evidence="13 18">Catalyzes the reduction of glutathione disulfide (GSSG) to reduced glutathione (GSH). Constitutes the major mechanism to maintain a high GSH:GSSG ratio in the cytosol.</text>
</comment>
<dbReference type="GO" id="GO:0050660">
    <property type="term" value="F:flavin adenine dinucleotide binding"/>
    <property type="evidence" value="ECO:0007669"/>
    <property type="project" value="InterPro"/>
</dbReference>
<dbReference type="PRINTS" id="PR00368">
    <property type="entry name" value="FADPNR"/>
</dbReference>
<dbReference type="InterPro" id="IPR012999">
    <property type="entry name" value="Pyr_OxRdtase_I_AS"/>
</dbReference>
<comment type="subcellular location">
    <subcellularLocation>
        <location evidence="1 18">Cytoplasm</location>
    </subcellularLocation>
</comment>
<dbReference type="SUPFAM" id="SSF51905">
    <property type="entry name" value="FAD/NAD(P)-binding domain"/>
    <property type="match status" value="1"/>
</dbReference>
<keyword evidence="6 18" id="KW-0963">Cytoplasm</keyword>
<proteinExistence type="inferred from homology"/>
<evidence type="ECO:0000256" key="2">
    <source>
        <dbReference type="ARBA" id="ARBA00007532"/>
    </source>
</evidence>
<evidence type="ECO:0000256" key="12">
    <source>
        <dbReference type="ARBA" id="ARBA00023284"/>
    </source>
</evidence>
<dbReference type="PROSITE" id="PS00076">
    <property type="entry name" value="PYRIDINE_REDOX_1"/>
    <property type="match status" value="1"/>
</dbReference>
<name>A0A066VYG6_TILAU</name>
<dbReference type="PIRSF" id="PIRSF000350">
    <property type="entry name" value="Mercury_reductase_MerA"/>
    <property type="match status" value="1"/>
</dbReference>
<evidence type="ECO:0000256" key="7">
    <source>
        <dbReference type="ARBA" id="ARBA00022630"/>
    </source>
</evidence>
<feature type="binding site" evidence="15">
    <location>
        <position position="59"/>
    </location>
    <ligand>
        <name>FAD</name>
        <dbReference type="ChEBI" id="CHEBI:57692"/>
    </ligand>
</feature>
<dbReference type="OrthoDB" id="5956163at2759"/>
<dbReference type="FunCoup" id="A0A066VYG6">
    <property type="interactions" value="412"/>
</dbReference>
<evidence type="ECO:0000256" key="9">
    <source>
        <dbReference type="ARBA" id="ARBA00022857"/>
    </source>
</evidence>
<feature type="active site" description="Proton acceptor" evidence="14">
    <location>
        <position position="467"/>
    </location>
</feature>
<evidence type="ECO:0000256" key="10">
    <source>
        <dbReference type="ARBA" id="ARBA00023002"/>
    </source>
</evidence>
<keyword evidence="7 17" id="KW-0285">Flavoprotein</keyword>
<dbReference type="GeneID" id="25262879"/>
<gene>
    <name evidence="21" type="ORF">K437DRAFT_234978</name>
</gene>
<evidence type="ECO:0000256" key="15">
    <source>
        <dbReference type="PIRSR" id="PIRSR000350-3"/>
    </source>
</evidence>
<reference evidence="21 22" key="1">
    <citation type="submission" date="2014-05" db="EMBL/GenBank/DDBJ databases">
        <title>Draft genome sequence of a rare smut relative, Tilletiaria anomala UBC 951.</title>
        <authorList>
            <consortium name="DOE Joint Genome Institute"/>
            <person name="Toome M."/>
            <person name="Kuo A."/>
            <person name="Henrissat B."/>
            <person name="Lipzen A."/>
            <person name="Tritt A."/>
            <person name="Yoshinaga Y."/>
            <person name="Zane M."/>
            <person name="Barry K."/>
            <person name="Grigoriev I.V."/>
            <person name="Spatafora J.W."/>
            <person name="Aimea M.C."/>
        </authorList>
    </citation>
    <scope>NUCLEOTIDE SEQUENCE [LARGE SCALE GENOMIC DNA]</scope>
    <source>
        <strain evidence="21 22">UBC 951</strain>
    </source>
</reference>
<dbReference type="NCBIfam" id="NF004776">
    <property type="entry name" value="PRK06116.1"/>
    <property type="match status" value="1"/>
</dbReference>
<keyword evidence="10 17" id="KW-0560">Oxidoreductase</keyword>
<protein>
    <recommendedName>
        <fullName evidence="5 18">Glutathione reductase</fullName>
        <ecNumber evidence="4 18">1.8.1.7</ecNumber>
    </recommendedName>
</protein>
<feature type="domain" description="FAD/NAD(P)-binding" evidence="20">
    <location>
        <begin position="12"/>
        <end position="344"/>
    </location>
</feature>
<evidence type="ECO:0000256" key="11">
    <source>
        <dbReference type="ARBA" id="ARBA00023157"/>
    </source>
</evidence>
<keyword evidence="22" id="KW-1185">Reference proteome</keyword>
<keyword evidence="9 18" id="KW-0521">NADP</keyword>
<dbReference type="Gene3D" id="3.50.50.60">
    <property type="entry name" value="FAD/NAD(P)-binding domain"/>
    <property type="match status" value="2"/>
</dbReference>
<dbReference type="NCBIfam" id="TIGR01421">
    <property type="entry name" value="gluta_reduc_1"/>
    <property type="match status" value="1"/>
</dbReference>
<dbReference type="Gene3D" id="3.30.390.30">
    <property type="match status" value="1"/>
</dbReference>
<evidence type="ECO:0000259" key="19">
    <source>
        <dbReference type="Pfam" id="PF02852"/>
    </source>
</evidence>
<evidence type="ECO:0000256" key="4">
    <source>
        <dbReference type="ARBA" id="ARBA00012607"/>
    </source>
</evidence>
<dbReference type="InterPro" id="IPR016156">
    <property type="entry name" value="FAD/NAD-linked_Rdtase_dimer_sf"/>
</dbReference>
<dbReference type="PANTHER" id="PTHR42737:SF2">
    <property type="entry name" value="GLUTATHIONE REDUCTASE"/>
    <property type="match status" value="1"/>
</dbReference>
<feature type="binding site" evidence="15">
    <location>
        <position position="329"/>
    </location>
    <ligand>
        <name>FAD</name>
        <dbReference type="ChEBI" id="CHEBI:57692"/>
    </ligand>
</feature>
<evidence type="ECO:0000256" key="17">
    <source>
        <dbReference type="RuleBase" id="RU003691"/>
    </source>
</evidence>
<evidence type="ECO:0000256" key="13">
    <source>
        <dbReference type="ARBA" id="ARBA00056905"/>
    </source>
</evidence>
<evidence type="ECO:0000256" key="14">
    <source>
        <dbReference type="PIRSR" id="PIRSR000350-2"/>
    </source>
</evidence>